<accession>A0A2G9HD34</accession>
<dbReference type="FunFam" id="2.60.40.420:FF:000010">
    <property type="entry name" value="Early nodulin-like protein 1"/>
    <property type="match status" value="1"/>
</dbReference>
<sequence>MVAWVDTTSMPLEVGKRNSNVGSKEKAEEFKVAGDDGWRQPSTNETEMYSQWASKQRFHIGDSLRFEYKNDSVLMVDKWGYYHCDLSHPISVFKDGNTVVNLERPGPVYFVSGDPDHCKNGQRLMVEVITPHRSPRQPYMDASPAPAPFSSAGSFSVVQELVFLYVFVTAVSINM</sequence>
<dbReference type="InterPro" id="IPR041846">
    <property type="entry name" value="ENL_dom"/>
</dbReference>
<dbReference type="OrthoDB" id="1933543at2759"/>
<evidence type="ECO:0000256" key="3">
    <source>
        <dbReference type="ARBA" id="ARBA00022622"/>
    </source>
</evidence>
<dbReference type="SUPFAM" id="SSF49503">
    <property type="entry name" value="Cupredoxins"/>
    <property type="match status" value="1"/>
</dbReference>
<gene>
    <name evidence="11" type="ORF">CDL12_11908</name>
</gene>
<evidence type="ECO:0000259" key="10">
    <source>
        <dbReference type="PROSITE" id="PS51485"/>
    </source>
</evidence>
<keyword evidence="12" id="KW-1185">Reference proteome</keyword>
<dbReference type="GO" id="GO:0005886">
    <property type="term" value="C:plasma membrane"/>
    <property type="evidence" value="ECO:0007669"/>
    <property type="project" value="UniProtKB-SubCell"/>
</dbReference>
<comment type="subcellular location">
    <subcellularLocation>
        <location evidence="1">Cell membrane</location>
        <topology evidence="1">Lipid-anchor</topology>
        <topology evidence="1">GPI-anchor</topology>
    </subcellularLocation>
</comment>
<evidence type="ECO:0000256" key="2">
    <source>
        <dbReference type="ARBA" id="ARBA00022475"/>
    </source>
</evidence>
<evidence type="ECO:0000313" key="12">
    <source>
        <dbReference type="Proteomes" id="UP000231279"/>
    </source>
</evidence>
<dbReference type="GO" id="GO:0098552">
    <property type="term" value="C:side of membrane"/>
    <property type="evidence" value="ECO:0007669"/>
    <property type="project" value="UniProtKB-KW"/>
</dbReference>
<dbReference type="PANTHER" id="PTHR33021:SF234">
    <property type="entry name" value="EARLY NODULIN-LIKE PROTEIN 7"/>
    <property type="match status" value="1"/>
</dbReference>
<keyword evidence="3" id="KW-0336">GPI-anchor</keyword>
<organism evidence="11 12">
    <name type="scientific">Handroanthus impetiginosus</name>
    <dbReference type="NCBI Taxonomy" id="429701"/>
    <lineage>
        <taxon>Eukaryota</taxon>
        <taxon>Viridiplantae</taxon>
        <taxon>Streptophyta</taxon>
        <taxon>Embryophyta</taxon>
        <taxon>Tracheophyta</taxon>
        <taxon>Spermatophyta</taxon>
        <taxon>Magnoliopsida</taxon>
        <taxon>eudicotyledons</taxon>
        <taxon>Gunneridae</taxon>
        <taxon>Pentapetalae</taxon>
        <taxon>asterids</taxon>
        <taxon>lamiids</taxon>
        <taxon>Lamiales</taxon>
        <taxon>Bignoniaceae</taxon>
        <taxon>Crescentiina</taxon>
        <taxon>Tabebuia alliance</taxon>
        <taxon>Handroanthus</taxon>
    </lineage>
</organism>
<evidence type="ECO:0000256" key="7">
    <source>
        <dbReference type="ARBA" id="ARBA00023180"/>
    </source>
</evidence>
<evidence type="ECO:0000256" key="9">
    <source>
        <dbReference type="ARBA" id="ARBA00035011"/>
    </source>
</evidence>
<keyword evidence="7" id="KW-0325">Glycoprotein</keyword>
<dbReference type="InterPro" id="IPR039391">
    <property type="entry name" value="Phytocyanin-like"/>
</dbReference>
<keyword evidence="2" id="KW-1003">Cell membrane</keyword>
<evidence type="ECO:0000256" key="6">
    <source>
        <dbReference type="ARBA" id="ARBA00023157"/>
    </source>
</evidence>
<name>A0A2G9HD34_9LAMI</name>
<dbReference type="InterPro" id="IPR008972">
    <property type="entry name" value="Cupredoxin"/>
</dbReference>
<keyword evidence="8" id="KW-0449">Lipoprotein</keyword>
<dbReference type="EMBL" id="NKXS01002068">
    <property type="protein sequence ID" value="PIN15447.1"/>
    <property type="molecule type" value="Genomic_DNA"/>
</dbReference>
<dbReference type="Gene3D" id="2.60.40.420">
    <property type="entry name" value="Cupredoxins - blue copper proteins"/>
    <property type="match status" value="1"/>
</dbReference>
<dbReference type="Proteomes" id="UP000231279">
    <property type="component" value="Unassembled WGS sequence"/>
</dbReference>
<reference evidence="12" key="1">
    <citation type="journal article" date="2018" name="Gigascience">
        <title>Genome assembly of the Pink Ipe (Handroanthus impetiginosus, Bignoniaceae), a highly valued, ecologically keystone Neotropical timber forest tree.</title>
        <authorList>
            <person name="Silva-Junior O.B."/>
            <person name="Grattapaglia D."/>
            <person name="Novaes E."/>
            <person name="Collevatti R.G."/>
        </authorList>
    </citation>
    <scope>NUCLEOTIDE SEQUENCE [LARGE SCALE GENOMIC DNA]</scope>
    <source>
        <strain evidence="12">cv. UFG-1</strain>
    </source>
</reference>
<evidence type="ECO:0000256" key="5">
    <source>
        <dbReference type="ARBA" id="ARBA00023136"/>
    </source>
</evidence>
<dbReference type="STRING" id="429701.A0A2G9HD34"/>
<dbReference type="InterPro" id="IPR003245">
    <property type="entry name" value="Phytocyanin_dom"/>
</dbReference>
<dbReference type="PANTHER" id="PTHR33021">
    <property type="entry name" value="BLUE COPPER PROTEIN"/>
    <property type="match status" value="1"/>
</dbReference>
<evidence type="ECO:0000313" key="11">
    <source>
        <dbReference type="EMBL" id="PIN15447.1"/>
    </source>
</evidence>
<comment type="similarity">
    <text evidence="9">Belongs to the early nodulin-like (ENODL) family.</text>
</comment>
<dbReference type="GO" id="GO:0009055">
    <property type="term" value="F:electron transfer activity"/>
    <property type="evidence" value="ECO:0007669"/>
    <property type="project" value="InterPro"/>
</dbReference>
<dbReference type="CDD" id="cd11019">
    <property type="entry name" value="OsENODL1_like"/>
    <property type="match status" value="1"/>
</dbReference>
<evidence type="ECO:0000256" key="4">
    <source>
        <dbReference type="ARBA" id="ARBA00022729"/>
    </source>
</evidence>
<keyword evidence="5" id="KW-0472">Membrane</keyword>
<comment type="caution">
    <text evidence="11">The sequence shown here is derived from an EMBL/GenBank/DDBJ whole genome shotgun (WGS) entry which is preliminary data.</text>
</comment>
<keyword evidence="4" id="KW-0732">Signal</keyword>
<feature type="domain" description="Phytocyanin" evidence="10">
    <location>
        <begin position="28"/>
        <end position="130"/>
    </location>
</feature>
<keyword evidence="6" id="KW-1015">Disulfide bond</keyword>
<evidence type="ECO:0000256" key="1">
    <source>
        <dbReference type="ARBA" id="ARBA00004609"/>
    </source>
</evidence>
<protein>
    <recommendedName>
        <fullName evidence="10">Phytocyanin domain-containing protein</fullName>
    </recommendedName>
</protein>
<dbReference type="AlphaFoldDB" id="A0A2G9HD34"/>
<dbReference type="PROSITE" id="PS51485">
    <property type="entry name" value="PHYTOCYANIN"/>
    <property type="match status" value="1"/>
</dbReference>
<dbReference type="Pfam" id="PF02298">
    <property type="entry name" value="Cu_bind_like"/>
    <property type="match status" value="1"/>
</dbReference>
<proteinExistence type="inferred from homology"/>
<evidence type="ECO:0000256" key="8">
    <source>
        <dbReference type="ARBA" id="ARBA00023288"/>
    </source>
</evidence>